<feature type="chain" id="PRO_5012813263" description="Cohesin domain-containing protein" evidence="1">
    <location>
        <begin position="23"/>
        <end position="1679"/>
    </location>
</feature>
<feature type="domain" description="Cohesin" evidence="2">
    <location>
        <begin position="201"/>
        <end position="306"/>
    </location>
</feature>
<dbReference type="OrthoDB" id="9805017at2"/>
<comment type="caution">
    <text evidence="3">The sequence shown here is derived from an EMBL/GenBank/DDBJ whole genome shotgun (WGS) entry which is preliminary data.</text>
</comment>
<protein>
    <recommendedName>
        <fullName evidence="2">Cohesin domain-containing protein</fullName>
    </recommendedName>
</protein>
<name>A0A2D0NEP8_FLAN2</name>
<dbReference type="InterPro" id="IPR013783">
    <property type="entry name" value="Ig-like_fold"/>
</dbReference>
<evidence type="ECO:0000313" key="4">
    <source>
        <dbReference type="Proteomes" id="UP000223913"/>
    </source>
</evidence>
<organism evidence="3 4">
    <name type="scientific">Flavilitoribacter nigricans (strain ATCC 23147 / DSM 23189 / NBRC 102662 / NCIMB 1420 / SS-2)</name>
    <name type="common">Lewinella nigricans</name>
    <dbReference type="NCBI Taxonomy" id="1122177"/>
    <lineage>
        <taxon>Bacteria</taxon>
        <taxon>Pseudomonadati</taxon>
        <taxon>Bacteroidota</taxon>
        <taxon>Saprospiria</taxon>
        <taxon>Saprospirales</taxon>
        <taxon>Lewinellaceae</taxon>
        <taxon>Flavilitoribacter</taxon>
    </lineage>
</organism>
<dbReference type="GO" id="GO:0000272">
    <property type="term" value="P:polysaccharide catabolic process"/>
    <property type="evidence" value="ECO:0007669"/>
    <property type="project" value="InterPro"/>
</dbReference>
<dbReference type="GO" id="GO:0030246">
    <property type="term" value="F:carbohydrate binding"/>
    <property type="evidence" value="ECO:0007669"/>
    <property type="project" value="InterPro"/>
</dbReference>
<dbReference type="InterPro" id="IPR008965">
    <property type="entry name" value="CBM2/CBM3_carb-bd_dom_sf"/>
</dbReference>
<gene>
    <name evidence="3" type="ORF">CRP01_09145</name>
</gene>
<dbReference type="RefSeq" id="WP_099149722.1">
    <property type="nucleotide sequence ID" value="NZ_PDUD01000014.1"/>
</dbReference>
<reference evidence="3 4" key="1">
    <citation type="submission" date="2017-10" db="EMBL/GenBank/DDBJ databases">
        <title>The draft genome sequence of Lewinella nigricans NBRC 102662.</title>
        <authorList>
            <person name="Wang K."/>
        </authorList>
    </citation>
    <scope>NUCLEOTIDE SEQUENCE [LARGE SCALE GENOMIC DNA]</scope>
    <source>
        <strain evidence="3 4">NBRC 102662</strain>
    </source>
</reference>
<evidence type="ECO:0000259" key="2">
    <source>
        <dbReference type="Pfam" id="PF00963"/>
    </source>
</evidence>
<dbReference type="Pfam" id="PF13585">
    <property type="entry name" value="CHU_C"/>
    <property type="match status" value="1"/>
</dbReference>
<sequence>MNKKFTCLLTGLLLLCGIGSSAQVTFNISPQDITADINDMVSVNVTVADFTGVMSAQFAIGWNENVLEFQSISNLNADLPGLSTNNIGTPGQGNVAANRIFFSWNHPSFINTDLPDGAVLFTINYLAKADGETSFAFVDDPPGIEIINSNGQDLVFASETLTTVTIGTGDGGGNNGGGDNGGGNNGGGSTTDCTFTGFGLKFSDLSGAQGEEIIVDVAVQDFTDLVSMQYTIGYDESVLQFVEITNVNLVGLSAVGNFGNPSPGAITVSWVDPQATGVTLADETVIYSIKFTVLDEAATTVVLTDTPTSIEFIQEGAGAPIDYMSCGGSINEGSDGGGNNGGGNTDCTFTGFGLKFANISGAQGTQVCMDVTVQDFTDMLGMQYTINYDPAVLQFESITNTNLTGLTAGGNFGNPSPGKITVFWFDQAVSGITLPDDTRIYSICFTVLDEAPTSITLGDDPTAIEFSDLNSSGAIDYSLCGGSVNGGGGTGGNNCELSGFGVGLGNITADQGTEACIDFTVQDFDLITGLQFTINYDPAVLEFQNVSSIDLPDMSAGGNFGNPSPGKITVFWFHQATTGVTKDDGSVIFSVCFNVLQTTGTSITLSDSPTAIEFSQFGESGAIEYDICPGSVNMVTGTAPIISNAQVNPTTCNNTTDGSVTLTVDGGGNYTYQWSKGTANGNTVTGLSSGPVSVTVTDTGSGLSTTETYTITSPTAITVNANIVQVSCVGENNGSIVITASGGTGNLTYAWSPGGGTSSSLNNLAPGSYGLTISDANACTTAFGPYAITEPSAPISVSETVVGVDCASDETGSITVAVSGGTPEYRLDWSGSLLDNVLTQNNLSAGTYSLTVTDARNCSEVFQFTVESANPAIQITAVPVNIPEGGSGAVSVTASGGTGSFSYSWSGPNGFSTTSEDLTGLTTPGEYCLTVTDAAGCTERICVRIGRELVISNFVITQPCDGGSNGGIDITVQGGVSPYTFNWTKSGTNGSFSTDQDLSGITSGTYSLTVTDANNESINGSFEVTGTALQIEAAITTTAPGSTTGAIALDIPNDAGSYTLVWDNGATTETISNLAIGQYCVTITFAGGCTFEECYQVTDEPFSIVSLNGTDAGCAGDTDGSVSLQVKGGVKPYSLNMAGSNYTSNNGTFLVEGLAPGVYDLEISDAGGASEDRQITIGESTSLTYDAIIVHDTEDSGCTGSITLQISGGAAPYTVNWNGQGLVGQQIIVCGFEYTAIITDSKGCSITTDPIVVTTFSETAQITNVSCPGEEDATIDLTVTGGNTEAGYTFAWRETQGGQIISTDEDLSGVGEGTYYVEITEASGNKLSRSYTVATTSGLRIQASVESDYNGFGVSCVDAADGILEAIVTNPEGMVEYEWLLDGGVVGTSAVLNNAVGGEYTLRVIDDNCISEIPVTLPAPLPLEVVELNVKNVACEGERDGAIVVGATGGTAPYIYRWSNNDFGNEIDFLGAGNYTVTVTDRNNCSAVQTFAVGEPTPLEVTVMTEPATNELGSDCNGSVRVMVSGGQEPYSYKWININNRTENMITNLCPGEYIVEVSDALGCLPTQASGIVRDRTQPCFSTRTVLTPGGDGLNDAFIIFCSDEYPQNRLKIYNRWGELVYQADNYDCTQYGGECFVGYKENSSEALPEGAYYWVLEYTDNASGEEVQLRGSLTILAE</sequence>
<proteinExistence type="predicted"/>
<dbReference type="InterPro" id="IPR002102">
    <property type="entry name" value="Cohesin_dom"/>
</dbReference>
<dbReference type="InterPro" id="IPR025667">
    <property type="entry name" value="SprB_repeat"/>
</dbReference>
<evidence type="ECO:0000313" key="3">
    <source>
        <dbReference type="EMBL" id="PHN06878.1"/>
    </source>
</evidence>
<dbReference type="Gene3D" id="2.60.40.680">
    <property type="match status" value="4"/>
</dbReference>
<dbReference type="Pfam" id="PF00963">
    <property type="entry name" value="Cohesin"/>
    <property type="match status" value="3"/>
</dbReference>
<dbReference type="CDD" id="cd08547">
    <property type="entry name" value="Type_II_cohesin"/>
    <property type="match status" value="3"/>
</dbReference>
<keyword evidence="4" id="KW-1185">Reference proteome</keyword>
<dbReference type="EMBL" id="PDUD01000014">
    <property type="protein sequence ID" value="PHN06878.1"/>
    <property type="molecule type" value="Genomic_DNA"/>
</dbReference>
<keyword evidence="1" id="KW-0732">Signal</keyword>
<dbReference type="SUPFAM" id="SSF49384">
    <property type="entry name" value="Carbohydrate-binding domain"/>
    <property type="match status" value="4"/>
</dbReference>
<feature type="signal peptide" evidence="1">
    <location>
        <begin position="1"/>
        <end position="22"/>
    </location>
</feature>
<evidence type="ECO:0000256" key="1">
    <source>
        <dbReference type="SAM" id="SignalP"/>
    </source>
</evidence>
<accession>A0A2D0NEP8</accession>
<feature type="domain" description="Cohesin" evidence="2">
    <location>
        <begin position="355"/>
        <end position="459"/>
    </location>
</feature>
<dbReference type="Gene3D" id="2.60.40.10">
    <property type="entry name" value="Immunoglobulins"/>
    <property type="match status" value="1"/>
</dbReference>
<dbReference type="Proteomes" id="UP000223913">
    <property type="component" value="Unassembled WGS sequence"/>
</dbReference>
<dbReference type="Gene3D" id="2.60.40.740">
    <property type="match status" value="1"/>
</dbReference>
<dbReference type="Pfam" id="PF13573">
    <property type="entry name" value="SprB"/>
    <property type="match status" value="9"/>
</dbReference>
<feature type="domain" description="Cohesin" evidence="2">
    <location>
        <begin position="505"/>
        <end position="610"/>
    </location>
</feature>